<dbReference type="InterPro" id="IPR001867">
    <property type="entry name" value="OmpR/PhoB-type_DNA-bd"/>
</dbReference>
<name>A0A1I5GZY9_9PSEU</name>
<dbReference type="GO" id="GO:0016887">
    <property type="term" value="F:ATP hydrolysis activity"/>
    <property type="evidence" value="ECO:0007669"/>
    <property type="project" value="InterPro"/>
</dbReference>
<evidence type="ECO:0000256" key="3">
    <source>
        <dbReference type="PROSITE-ProRule" id="PRU01091"/>
    </source>
</evidence>
<evidence type="ECO:0000256" key="4">
    <source>
        <dbReference type="SAM" id="MobiDB-lite"/>
    </source>
</evidence>
<feature type="region of interest" description="Disordered" evidence="4">
    <location>
        <begin position="578"/>
        <end position="630"/>
    </location>
</feature>
<dbReference type="STRING" id="455193.SAMN05421805_11449"/>
<dbReference type="PROSITE" id="PS51755">
    <property type="entry name" value="OMPR_PHOB"/>
    <property type="match status" value="1"/>
</dbReference>
<dbReference type="GO" id="GO:0003677">
    <property type="term" value="F:DNA binding"/>
    <property type="evidence" value="ECO:0007669"/>
    <property type="project" value="UniProtKB-UniRule"/>
</dbReference>
<dbReference type="PANTHER" id="PTHR47691:SF3">
    <property type="entry name" value="HTH-TYPE TRANSCRIPTIONAL REGULATOR RV0890C-RELATED"/>
    <property type="match status" value="1"/>
</dbReference>
<dbReference type="SMART" id="SM00862">
    <property type="entry name" value="Trans_reg_C"/>
    <property type="match status" value="1"/>
</dbReference>
<dbReference type="Pfam" id="PF03704">
    <property type="entry name" value="BTAD"/>
    <property type="match status" value="1"/>
</dbReference>
<proteinExistence type="inferred from homology"/>
<comment type="similarity">
    <text evidence="1">Belongs to the AfsR/DnrI/RedD regulatory family.</text>
</comment>
<dbReference type="Pfam" id="PF13401">
    <property type="entry name" value="AAA_22"/>
    <property type="match status" value="1"/>
</dbReference>
<feature type="compositionally biased region" description="Low complexity" evidence="4">
    <location>
        <begin position="595"/>
        <end position="610"/>
    </location>
</feature>
<dbReference type="GO" id="GO:0006355">
    <property type="term" value="P:regulation of DNA-templated transcription"/>
    <property type="evidence" value="ECO:0007669"/>
    <property type="project" value="InterPro"/>
</dbReference>
<dbReference type="CDD" id="cd15831">
    <property type="entry name" value="BTAD"/>
    <property type="match status" value="1"/>
</dbReference>
<organism evidence="6 7">
    <name type="scientific">Saccharopolyspora antimicrobica</name>
    <dbReference type="NCBI Taxonomy" id="455193"/>
    <lineage>
        <taxon>Bacteria</taxon>
        <taxon>Bacillati</taxon>
        <taxon>Actinomycetota</taxon>
        <taxon>Actinomycetes</taxon>
        <taxon>Pseudonocardiales</taxon>
        <taxon>Pseudonocardiaceae</taxon>
        <taxon>Saccharopolyspora</taxon>
    </lineage>
</organism>
<protein>
    <submittedName>
        <fullName evidence="6">Predicted ATPase</fullName>
    </submittedName>
</protein>
<dbReference type="InterPro" id="IPR049945">
    <property type="entry name" value="AAA_22"/>
</dbReference>
<evidence type="ECO:0000259" key="5">
    <source>
        <dbReference type="PROSITE" id="PS51755"/>
    </source>
</evidence>
<gene>
    <name evidence="6" type="ORF">SAMN05421805_11449</name>
</gene>
<dbReference type="Proteomes" id="UP000199398">
    <property type="component" value="Unassembled WGS sequence"/>
</dbReference>
<dbReference type="SUPFAM" id="SSF46894">
    <property type="entry name" value="C-terminal effector domain of the bipartite response regulators"/>
    <property type="match status" value="1"/>
</dbReference>
<dbReference type="Gene3D" id="1.25.40.10">
    <property type="entry name" value="Tetratricopeptide repeat domain"/>
    <property type="match status" value="1"/>
</dbReference>
<dbReference type="InterPro" id="IPR011990">
    <property type="entry name" value="TPR-like_helical_dom_sf"/>
</dbReference>
<dbReference type="InterPro" id="IPR036388">
    <property type="entry name" value="WH-like_DNA-bd_sf"/>
</dbReference>
<evidence type="ECO:0000313" key="6">
    <source>
        <dbReference type="EMBL" id="SFO41525.1"/>
    </source>
</evidence>
<feature type="domain" description="OmpR/PhoB-type" evidence="5">
    <location>
        <begin position="1"/>
        <end position="90"/>
    </location>
</feature>
<dbReference type="GO" id="GO:0000160">
    <property type="term" value="P:phosphorelay signal transduction system"/>
    <property type="evidence" value="ECO:0007669"/>
    <property type="project" value="InterPro"/>
</dbReference>
<dbReference type="RefSeq" id="WP_093156963.1">
    <property type="nucleotide sequence ID" value="NZ_FOUP01000014.1"/>
</dbReference>
<sequence>MWIGVLGPLQVLSGGEPVEIGGLRLRALLARLAVDAGRAVSVESLTEVVWPESTPENPAHALQSLIARLRRALPDRSALRSVSMGYLLELGPAQVDVLRFEELIAEGRRALRDRGPAAELLGAALELWRGDPFSDVPAAPYAAAESVRLGELRLSAVEARIDAELTSGAHRPEVVAELEVLIAAHPLRERLRVLLLTELDRQGRQAEALAAYEAYRALLADELGSDPGAELRELHLGLLRGELPRRAFPAELTSFVGRDEECSAVAEHLRQDRLVTLVGPGAVGKTRLATAVAARLPGSAWLVELDQAADPADVPHAIAAALGVRGTGDIVSRLVEAVAGTESVLVLDNCEHVIDSAAEVAHELLRRCPRLRVLATSREPLGITGEVRFPVHPLDQAAAVRLFTDRARAASPGFAATGEVAEICGQLDGLPLAIELAAARLRTMSFAHLVARLADRFRLLTGGSRTALPRHRTLRAVVAWSWELLTDVERDALERLSVFSGGFAPDGAERAGIVRETVDSLVDKSLLQLSGERYRMLDTIREYGIERLRETGQLDSARERHVACFLALAEQAEPHLREPGRCAGWNGSPPTATTSPRRSASLPAAAPPGSVRCSGTSGSSAVITSKPCSG</sequence>
<dbReference type="SUPFAM" id="SSF48452">
    <property type="entry name" value="TPR-like"/>
    <property type="match status" value="1"/>
</dbReference>
<dbReference type="Gene3D" id="3.40.50.300">
    <property type="entry name" value="P-loop containing nucleotide triphosphate hydrolases"/>
    <property type="match status" value="1"/>
</dbReference>
<feature type="compositionally biased region" description="Polar residues" evidence="4">
    <location>
        <begin position="613"/>
        <end position="630"/>
    </location>
</feature>
<dbReference type="InterPro" id="IPR016032">
    <property type="entry name" value="Sig_transdc_resp-reg_C-effctor"/>
</dbReference>
<evidence type="ECO:0000256" key="1">
    <source>
        <dbReference type="ARBA" id="ARBA00005820"/>
    </source>
</evidence>
<dbReference type="InterPro" id="IPR005158">
    <property type="entry name" value="BTAD"/>
</dbReference>
<dbReference type="EMBL" id="FOUP01000014">
    <property type="protein sequence ID" value="SFO41525.1"/>
    <property type="molecule type" value="Genomic_DNA"/>
</dbReference>
<dbReference type="Gene3D" id="1.10.10.10">
    <property type="entry name" value="Winged helix-like DNA-binding domain superfamily/Winged helix DNA-binding domain"/>
    <property type="match status" value="1"/>
</dbReference>
<evidence type="ECO:0000313" key="7">
    <source>
        <dbReference type="Proteomes" id="UP000199398"/>
    </source>
</evidence>
<evidence type="ECO:0000256" key="2">
    <source>
        <dbReference type="ARBA" id="ARBA00023125"/>
    </source>
</evidence>
<dbReference type="PANTHER" id="PTHR47691">
    <property type="entry name" value="REGULATOR-RELATED"/>
    <property type="match status" value="1"/>
</dbReference>
<dbReference type="PRINTS" id="PR00364">
    <property type="entry name" value="DISEASERSIST"/>
</dbReference>
<dbReference type="Pfam" id="PF00486">
    <property type="entry name" value="Trans_reg_C"/>
    <property type="match status" value="1"/>
</dbReference>
<dbReference type="InterPro" id="IPR027417">
    <property type="entry name" value="P-loop_NTPase"/>
</dbReference>
<reference evidence="6 7" key="1">
    <citation type="submission" date="2016-10" db="EMBL/GenBank/DDBJ databases">
        <authorList>
            <person name="de Groot N.N."/>
        </authorList>
    </citation>
    <scope>NUCLEOTIDE SEQUENCE [LARGE SCALE GENOMIC DNA]</scope>
    <source>
        <strain evidence="6 7">CPCC 201259</strain>
    </source>
</reference>
<dbReference type="OrthoDB" id="9812579at2"/>
<keyword evidence="2 3" id="KW-0238">DNA-binding</keyword>
<accession>A0A1I5GZY9</accession>
<dbReference type="SUPFAM" id="SSF52540">
    <property type="entry name" value="P-loop containing nucleoside triphosphate hydrolases"/>
    <property type="match status" value="1"/>
</dbReference>
<feature type="DNA-binding region" description="OmpR/PhoB-type" evidence="3">
    <location>
        <begin position="1"/>
        <end position="90"/>
    </location>
</feature>
<dbReference type="AlphaFoldDB" id="A0A1I5GZY9"/>
<dbReference type="SMART" id="SM01043">
    <property type="entry name" value="BTAD"/>
    <property type="match status" value="1"/>
</dbReference>